<dbReference type="NCBIfam" id="TIGR01318">
    <property type="entry name" value="gltD_gamma_fam"/>
    <property type="match status" value="1"/>
</dbReference>
<gene>
    <name evidence="8" type="primary">gltD</name>
    <name evidence="8" type="ORF">MTBPR1_40181</name>
</gene>
<dbReference type="STRING" id="1867952.MTBPR1_40181"/>
<dbReference type="EMBL" id="FLYE01000034">
    <property type="protein sequence ID" value="SCA57158.1"/>
    <property type="molecule type" value="Genomic_DNA"/>
</dbReference>
<dbReference type="InterPro" id="IPR028261">
    <property type="entry name" value="DPD_II"/>
</dbReference>
<feature type="domain" description="Dihydroprymidine dehydrogenase" evidence="7">
    <location>
        <begin position="24"/>
        <end position="135"/>
    </location>
</feature>
<evidence type="ECO:0000259" key="7">
    <source>
        <dbReference type="Pfam" id="PF14691"/>
    </source>
</evidence>
<evidence type="ECO:0000256" key="3">
    <source>
        <dbReference type="ARBA" id="ARBA00023002"/>
    </source>
</evidence>
<dbReference type="InterPro" id="IPR006006">
    <property type="entry name" value="GltD-like"/>
</dbReference>
<dbReference type="GO" id="GO:0046872">
    <property type="term" value="F:metal ion binding"/>
    <property type="evidence" value="ECO:0007669"/>
    <property type="project" value="UniProtKB-KW"/>
</dbReference>
<evidence type="ECO:0000256" key="2">
    <source>
        <dbReference type="ARBA" id="ARBA00022723"/>
    </source>
</evidence>
<dbReference type="Gene3D" id="3.50.50.60">
    <property type="entry name" value="FAD/NAD(P)-binding domain"/>
    <property type="match status" value="1"/>
</dbReference>
<dbReference type="GO" id="GO:0051539">
    <property type="term" value="F:4 iron, 4 sulfur cluster binding"/>
    <property type="evidence" value="ECO:0007669"/>
    <property type="project" value="UniProtKB-KW"/>
</dbReference>
<keyword evidence="1" id="KW-0004">4Fe-4S</keyword>
<evidence type="ECO:0000256" key="4">
    <source>
        <dbReference type="ARBA" id="ARBA00023004"/>
    </source>
</evidence>
<dbReference type="InterPro" id="IPR036188">
    <property type="entry name" value="FAD/NAD-bd_sf"/>
</dbReference>
<keyword evidence="5" id="KW-0411">Iron-sulfur</keyword>
<evidence type="ECO:0000259" key="6">
    <source>
        <dbReference type="Pfam" id="PF07992"/>
    </source>
</evidence>
<dbReference type="SUPFAM" id="SSF51971">
    <property type="entry name" value="Nucleotide-binding domain"/>
    <property type="match status" value="1"/>
</dbReference>
<keyword evidence="9" id="KW-1185">Reference proteome</keyword>
<dbReference type="Pfam" id="PF07992">
    <property type="entry name" value="Pyr_redox_2"/>
    <property type="match status" value="1"/>
</dbReference>
<feature type="domain" description="FAD/NAD(P)-binding" evidence="6">
    <location>
        <begin position="150"/>
        <end position="454"/>
    </location>
</feature>
<proteinExistence type="predicted"/>
<evidence type="ECO:0000313" key="9">
    <source>
        <dbReference type="Proteomes" id="UP000231658"/>
    </source>
</evidence>
<dbReference type="Proteomes" id="UP000231658">
    <property type="component" value="Unassembled WGS sequence"/>
</dbReference>
<protein>
    <submittedName>
        <fullName evidence="8">Glutamate synthase, 4Fe-4S protein, small subunit</fullName>
        <ecNumber evidence="8">1.4.1.13</ecNumber>
    </submittedName>
</protein>
<dbReference type="PANTHER" id="PTHR42783:SF3">
    <property type="entry name" value="GLUTAMATE SYNTHASE [NADPH] SMALL CHAIN-RELATED"/>
    <property type="match status" value="1"/>
</dbReference>
<evidence type="ECO:0000313" key="8">
    <source>
        <dbReference type="EMBL" id="SCA57158.1"/>
    </source>
</evidence>
<dbReference type="InterPro" id="IPR023753">
    <property type="entry name" value="FAD/NAD-binding_dom"/>
</dbReference>
<dbReference type="GO" id="GO:0004355">
    <property type="term" value="F:glutamate synthase (NADPH) activity"/>
    <property type="evidence" value="ECO:0007669"/>
    <property type="project" value="UniProtKB-EC"/>
</dbReference>
<dbReference type="InterPro" id="IPR009051">
    <property type="entry name" value="Helical_ferredxn"/>
</dbReference>
<dbReference type="EC" id="1.4.1.13" evidence="8"/>
<dbReference type="Pfam" id="PF14691">
    <property type="entry name" value="Fer4_20"/>
    <property type="match status" value="1"/>
</dbReference>
<name>A0A1C3RIR2_9PROT</name>
<dbReference type="SUPFAM" id="SSF46548">
    <property type="entry name" value="alpha-helical ferredoxin"/>
    <property type="match status" value="1"/>
</dbReference>
<keyword evidence="4" id="KW-0408">Iron</keyword>
<dbReference type="RefSeq" id="WP_069189200.1">
    <property type="nucleotide sequence ID" value="NZ_FLYE01000034.1"/>
</dbReference>
<dbReference type="Gene3D" id="1.10.1060.10">
    <property type="entry name" value="Alpha-helical ferredoxin"/>
    <property type="match status" value="1"/>
</dbReference>
<organism evidence="8 9">
    <name type="scientific">Candidatus Terasakiella magnetica</name>
    <dbReference type="NCBI Taxonomy" id="1867952"/>
    <lineage>
        <taxon>Bacteria</taxon>
        <taxon>Pseudomonadati</taxon>
        <taxon>Pseudomonadota</taxon>
        <taxon>Alphaproteobacteria</taxon>
        <taxon>Rhodospirillales</taxon>
        <taxon>Terasakiellaceae</taxon>
        <taxon>Terasakiella</taxon>
    </lineage>
</organism>
<reference evidence="8 9" key="1">
    <citation type="submission" date="2016-07" db="EMBL/GenBank/DDBJ databases">
        <authorList>
            <person name="Lefevre C.T."/>
        </authorList>
    </citation>
    <scope>NUCLEOTIDE SEQUENCE [LARGE SCALE GENOMIC DNA]</scope>
    <source>
        <strain evidence="8">PR1</strain>
    </source>
</reference>
<dbReference type="PANTHER" id="PTHR42783">
    <property type="entry name" value="GLUTAMATE SYNTHASE [NADPH] SMALL CHAIN"/>
    <property type="match status" value="1"/>
</dbReference>
<accession>A0A1C3RIR2</accession>
<keyword evidence="2" id="KW-0479">Metal-binding</keyword>
<dbReference type="PRINTS" id="PR00419">
    <property type="entry name" value="ADXRDTASE"/>
</dbReference>
<dbReference type="OrthoDB" id="9803192at2"/>
<keyword evidence="3 8" id="KW-0560">Oxidoreductase</keyword>
<evidence type="ECO:0000256" key="1">
    <source>
        <dbReference type="ARBA" id="ARBA00022485"/>
    </source>
</evidence>
<dbReference type="Gene3D" id="3.40.50.720">
    <property type="entry name" value="NAD(P)-binding Rossmann-like Domain"/>
    <property type="match status" value="1"/>
</dbReference>
<dbReference type="AlphaFoldDB" id="A0A1C3RIR2"/>
<sequence>MAEKMMQFVNIGQNYPEKRTADERKKDFDEIYSRFSIEKAQEQASRCEQCGIPYCSVACPVSNNIPDWLRLVAAGRLEDAYHVSQETNTLPEICGRICPQDRLCEGLCVLEQSEHNAVTIGSIEKFITDNAWEQGWVKPPQPLQELGQSVGIIGSGPAGMAAADRLRRKGYEVHVYERSDRVGGLLVYGIPGFKLEKDVVARRAKLLEDGGVTFHLNFEVGTDASLKDLQAKHDAVMIAVGVYAGRKLDAPGSDLENIFPAMYFLTASNKKSFGDDVQEFDDGTLNAEGKNIVVIGGGDTAMDCVRTSIRQGAKSVKCLYRRDRANMPGSQREVENAENEGVDFQWLSAPKSFKGLGKVQKVEAVSMHLGVADGSGRQSVKEIEGSEFEIDADIVIEALGFEPEDIPTLFGEPDLAVTRWGTVEVDQETWMTNLDGVFAAGDIERGASLVVSCINDAREASDEIHKYLRAKTRAGTAAE</sequence>
<evidence type="ECO:0000256" key="5">
    <source>
        <dbReference type="ARBA" id="ARBA00023014"/>
    </source>
</evidence>